<dbReference type="PANTHER" id="PTHR48090:SF1">
    <property type="entry name" value="PROPHAGE BACTOPRENOL GLUCOSYL TRANSFERASE HOMOLOG"/>
    <property type="match status" value="1"/>
</dbReference>
<dbReference type="AlphaFoldDB" id="A0A6B8RR64"/>
<dbReference type="GO" id="GO:0005886">
    <property type="term" value="C:plasma membrane"/>
    <property type="evidence" value="ECO:0007669"/>
    <property type="project" value="TreeGrafter"/>
</dbReference>
<dbReference type="InterPro" id="IPR001173">
    <property type="entry name" value="Glyco_trans_2-like"/>
</dbReference>
<evidence type="ECO:0000259" key="8">
    <source>
        <dbReference type="Pfam" id="PF00535"/>
    </source>
</evidence>
<keyword evidence="6 7" id="KW-0472">Membrane</keyword>
<evidence type="ECO:0000256" key="7">
    <source>
        <dbReference type="SAM" id="Phobius"/>
    </source>
</evidence>
<dbReference type="RefSeq" id="WP_155703566.1">
    <property type="nucleotide sequence ID" value="NZ_CP034235.1"/>
</dbReference>
<feature type="transmembrane region" description="Helical" evidence="7">
    <location>
        <begin position="263"/>
        <end position="288"/>
    </location>
</feature>
<feature type="domain" description="Glycosyltransferase 2-like" evidence="8">
    <location>
        <begin position="5"/>
        <end position="138"/>
    </location>
</feature>
<dbReference type="KEGG" id="ppsc:EHS13_28045"/>
<keyword evidence="5 7" id="KW-1133">Transmembrane helix</keyword>
<dbReference type="CDD" id="cd04187">
    <property type="entry name" value="DPM1_like_bac"/>
    <property type="match status" value="1"/>
</dbReference>
<sequence>MKSISIVTPCYNEEANVKEVYAQVKAVIEQLGNYSYEHIFIDNASKDNTLMLLKELAAVDPNVKIIANSRNFGHIRSPYHALLQASGDAVILLVADLQDPPKMIKDFVEKWEEGYKVVLGVKTESEESFLMFGVRKMYYNFINRVSEIELTKNNTGFGLYDKQIIQILREIDDPYPYFRGLISDIGFPSYKIEYLQPQRKRGITKNNFYTLYDIAMLGITNHSKIPLRLAAMLGFAMSAISFLVAIVYLLAKLIFWNYFSVGLAPLVIGLFFFSSVQLFFIGIIGEYIGSIHTQVLKRPLVVEKERINFIKDHDINK</sequence>
<dbReference type="PANTHER" id="PTHR48090">
    <property type="entry name" value="UNDECAPRENYL-PHOSPHATE 4-DEOXY-4-FORMAMIDO-L-ARABINOSE TRANSFERASE-RELATED"/>
    <property type="match status" value="1"/>
</dbReference>
<gene>
    <name evidence="9" type="ORF">EHS13_28045</name>
</gene>
<evidence type="ECO:0000313" key="9">
    <source>
        <dbReference type="EMBL" id="QGQ98459.1"/>
    </source>
</evidence>
<organism evidence="9 10">
    <name type="scientific">Paenibacillus psychroresistens</name>
    <dbReference type="NCBI Taxonomy" id="1778678"/>
    <lineage>
        <taxon>Bacteria</taxon>
        <taxon>Bacillati</taxon>
        <taxon>Bacillota</taxon>
        <taxon>Bacilli</taxon>
        <taxon>Bacillales</taxon>
        <taxon>Paenibacillaceae</taxon>
        <taxon>Paenibacillus</taxon>
    </lineage>
</organism>
<dbReference type="Gene3D" id="3.90.550.10">
    <property type="entry name" value="Spore Coat Polysaccharide Biosynthesis Protein SpsA, Chain A"/>
    <property type="match status" value="1"/>
</dbReference>
<protein>
    <submittedName>
        <fullName evidence="9">Glycosyltransferase</fullName>
    </submittedName>
</protein>
<evidence type="ECO:0000313" key="10">
    <source>
        <dbReference type="Proteomes" id="UP000426246"/>
    </source>
</evidence>
<evidence type="ECO:0000256" key="4">
    <source>
        <dbReference type="ARBA" id="ARBA00022692"/>
    </source>
</evidence>
<dbReference type="InterPro" id="IPR029044">
    <property type="entry name" value="Nucleotide-diphossugar_trans"/>
</dbReference>
<evidence type="ECO:0000256" key="6">
    <source>
        <dbReference type="ARBA" id="ARBA00023136"/>
    </source>
</evidence>
<feature type="transmembrane region" description="Helical" evidence="7">
    <location>
        <begin position="229"/>
        <end position="251"/>
    </location>
</feature>
<reference evidence="10" key="1">
    <citation type="submission" date="2018-11" db="EMBL/GenBank/DDBJ databases">
        <title>Complete genome sequence of Paenibacillus sp. ML311-T8.</title>
        <authorList>
            <person name="Nam Y.-D."/>
            <person name="Kang J."/>
            <person name="Chung W.-H."/>
            <person name="Park Y.S."/>
        </authorList>
    </citation>
    <scope>NUCLEOTIDE SEQUENCE [LARGE SCALE GENOMIC DNA]</scope>
    <source>
        <strain evidence="10">ML311-T8</strain>
    </source>
</reference>
<dbReference type="SUPFAM" id="SSF53448">
    <property type="entry name" value="Nucleotide-diphospho-sugar transferases"/>
    <property type="match status" value="1"/>
</dbReference>
<name>A0A6B8RR64_9BACL</name>
<keyword evidence="10" id="KW-1185">Reference proteome</keyword>
<dbReference type="Pfam" id="PF00535">
    <property type="entry name" value="Glycos_transf_2"/>
    <property type="match status" value="1"/>
</dbReference>
<dbReference type="Proteomes" id="UP000426246">
    <property type="component" value="Chromosome"/>
</dbReference>
<comment type="subcellular location">
    <subcellularLocation>
        <location evidence="1">Membrane</location>
        <topology evidence="1">Multi-pass membrane protein</topology>
    </subcellularLocation>
</comment>
<dbReference type="EMBL" id="CP034235">
    <property type="protein sequence ID" value="QGQ98459.1"/>
    <property type="molecule type" value="Genomic_DNA"/>
</dbReference>
<evidence type="ECO:0000256" key="3">
    <source>
        <dbReference type="ARBA" id="ARBA00022679"/>
    </source>
</evidence>
<dbReference type="GO" id="GO:0016757">
    <property type="term" value="F:glycosyltransferase activity"/>
    <property type="evidence" value="ECO:0007669"/>
    <property type="project" value="UniProtKB-KW"/>
</dbReference>
<evidence type="ECO:0000256" key="2">
    <source>
        <dbReference type="ARBA" id="ARBA00022676"/>
    </source>
</evidence>
<proteinExistence type="predicted"/>
<dbReference type="InterPro" id="IPR050256">
    <property type="entry name" value="Glycosyltransferase_2"/>
</dbReference>
<keyword evidence="2" id="KW-0328">Glycosyltransferase</keyword>
<keyword evidence="3 9" id="KW-0808">Transferase</keyword>
<evidence type="ECO:0000256" key="1">
    <source>
        <dbReference type="ARBA" id="ARBA00004141"/>
    </source>
</evidence>
<accession>A0A6B8RR64</accession>
<evidence type="ECO:0000256" key="5">
    <source>
        <dbReference type="ARBA" id="ARBA00022989"/>
    </source>
</evidence>
<dbReference type="OrthoDB" id="9807778at2"/>
<keyword evidence="4 7" id="KW-0812">Transmembrane</keyword>